<feature type="domain" description="Large ribosomal subunit protein uL10-like insertion" evidence="8">
    <location>
        <begin position="111"/>
        <end position="181"/>
    </location>
</feature>
<feature type="compositionally biased region" description="Basic and acidic residues" evidence="7">
    <location>
        <begin position="292"/>
        <end position="326"/>
    </location>
</feature>
<dbReference type="PANTHER" id="PTHR45699">
    <property type="entry name" value="60S ACIDIC RIBOSOMAL PROTEIN P0"/>
    <property type="match status" value="1"/>
</dbReference>
<dbReference type="Gene3D" id="6.10.140.760">
    <property type="match status" value="1"/>
</dbReference>
<comment type="subunit">
    <text evidence="6">Part of the 50S ribosomal subunit. Forms part of the ribosomal stalk which helps the ribosome interact with GTP-bound translation factors. Forms a heptameric L10(L12)2(L12)2(L12)2 complex, where L10 forms an elongated spine to which the L12 dimers bind in a sequential fashion.</text>
</comment>
<dbReference type="AlphaFoldDB" id="A0A075GDD7"/>
<name>A0A075GDD7_9ARCH</name>
<keyword evidence="5 6" id="KW-0687">Ribonucleoprotein</keyword>
<dbReference type="EMBL" id="KF900571">
    <property type="protein sequence ID" value="AIE99732.1"/>
    <property type="molecule type" value="Genomic_DNA"/>
</dbReference>
<organism evidence="9">
    <name type="scientific">uncultured marine thaumarchaeote KM3_115_G03</name>
    <dbReference type="NCBI Taxonomy" id="1455989"/>
    <lineage>
        <taxon>Archaea</taxon>
        <taxon>Nitrososphaerota</taxon>
        <taxon>environmental samples</taxon>
    </lineage>
</organism>
<feature type="region of interest" description="Disordered" evidence="7">
    <location>
        <begin position="269"/>
        <end position="326"/>
    </location>
</feature>
<evidence type="ECO:0000256" key="2">
    <source>
        <dbReference type="ARBA" id="ARBA00022730"/>
    </source>
</evidence>
<dbReference type="GO" id="GO:0003735">
    <property type="term" value="F:structural constituent of ribosome"/>
    <property type="evidence" value="ECO:0007669"/>
    <property type="project" value="TreeGrafter"/>
</dbReference>
<accession>A0A075GDD7</accession>
<dbReference type="GO" id="GO:0022625">
    <property type="term" value="C:cytosolic large ribosomal subunit"/>
    <property type="evidence" value="ECO:0007669"/>
    <property type="project" value="TreeGrafter"/>
</dbReference>
<evidence type="ECO:0000256" key="5">
    <source>
        <dbReference type="ARBA" id="ARBA00023274"/>
    </source>
</evidence>
<proteinExistence type="inferred from homology"/>
<dbReference type="GO" id="GO:0000027">
    <property type="term" value="P:ribosomal large subunit assembly"/>
    <property type="evidence" value="ECO:0007669"/>
    <property type="project" value="TreeGrafter"/>
</dbReference>
<evidence type="ECO:0000256" key="1">
    <source>
        <dbReference type="ARBA" id="ARBA00008889"/>
    </source>
</evidence>
<protein>
    <recommendedName>
        <fullName evidence="6">Large ribosomal subunit protein uL10</fullName>
    </recommendedName>
    <alternativeName>
        <fullName evidence="6">Acidic ribosomal protein P0 homolog</fullName>
    </alternativeName>
</protein>
<dbReference type="GO" id="GO:0070180">
    <property type="term" value="F:large ribosomal subunit rRNA binding"/>
    <property type="evidence" value="ECO:0007669"/>
    <property type="project" value="UniProtKB-UniRule"/>
</dbReference>
<keyword evidence="3 6" id="KW-0694">RNA-binding</keyword>
<dbReference type="InterPro" id="IPR043164">
    <property type="entry name" value="Ribosomal_uL10-like_insert_sf"/>
</dbReference>
<evidence type="ECO:0000256" key="3">
    <source>
        <dbReference type="ARBA" id="ARBA00022884"/>
    </source>
</evidence>
<dbReference type="GO" id="GO:0002181">
    <property type="term" value="P:cytoplasmic translation"/>
    <property type="evidence" value="ECO:0007669"/>
    <property type="project" value="TreeGrafter"/>
</dbReference>
<evidence type="ECO:0000256" key="4">
    <source>
        <dbReference type="ARBA" id="ARBA00022980"/>
    </source>
</evidence>
<sequence>MHENRIKYPKKKTQMYQLLQDLPKKYNVTALVRMEKVRASQLLPLRKKLQNEVKIVSIKDKIAQKAFEKLDIPGIKKLKEKLTGQCLFMFTNMSPFKLNVLLGKNKIMLAARGGDIASVDVVVPPKNTGIAPGPMLTEFKENKIPTKIDQGTIWILKETTPVKKGEVISTRLAALLGKLDIKPIEAGIVLNSALSESVLFIEEELVVDVEKFRERLIQAAQEAKSLSIEIAYITPENAEQLISKAAQSARSLSIESGFLTDETKEQILQKAHGQAQSISSKLPAEATTDDAPAEKADAEPKADAPAEKPDAEPTKADAPAEKPVAE</sequence>
<dbReference type="Pfam" id="PF17777">
    <property type="entry name" value="RL10P_insert"/>
    <property type="match status" value="1"/>
</dbReference>
<dbReference type="InterPro" id="IPR001790">
    <property type="entry name" value="Ribosomal_uL10"/>
</dbReference>
<dbReference type="InterPro" id="IPR050323">
    <property type="entry name" value="Ribosomal_protein_uL10"/>
</dbReference>
<dbReference type="HAMAP" id="MF_00280">
    <property type="entry name" value="Ribosomal_uL10_arch"/>
    <property type="match status" value="1"/>
</dbReference>
<dbReference type="InterPro" id="IPR040637">
    <property type="entry name" value="Ribosomal_uL10-like_insert"/>
</dbReference>
<reference evidence="9" key="1">
    <citation type="journal article" date="2014" name="Genome Biol. Evol.">
        <title>Pangenome evidence for extensive interdomain horizontal transfer affecting lineage core and shell genes in uncultured planktonic thaumarchaeota and euryarchaeota.</title>
        <authorList>
            <person name="Deschamps P."/>
            <person name="Zivanovic Y."/>
            <person name="Moreira D."/>
            <person name="Rodriguez-Valera F."/>
            <person name="Lopez-Garcia P."/>
        </authorList>
    </citation>
    <scope>NUCLEOTIDE SEQUENCE</scope>
</reference>
<gene>
    <name evidence="9" type="primary">RP-L10</name>
    <name evidence="6" type="synonym">rpl10</name>
    <name evidence="9" type="synonym">rplJ</name>
    <name evidence="6" type="synonym">rplP0</name>
</gene>
<evidence type="ECO:0000313" key="9">
    <source>
        <dbReference type="EMBL" id="AIE99732.1"/>
    </source>
</evidence>
<keyword evidence="4 6" id="KW-0689">Ribosomal protein</keyword>
<keyword evidence="2 6" id="KW-0699">rRNA-binding</keyword>
<dbReference type="SUPFAM" id="SSF160369">
    <property type="entry name" value="Ribosomal protein L10-like"/>
    <property type="match status" value="1"/>
</dbReference>
<dbReference type="Gene3D" id="3.30.70.1730">
    <property type="match status" value="1"/>
</dbReference>
<dbReference type="PANTHER" id="PTHR45699:SF3">
    <property type="entry name" value="LARGE RIBOSOMAL SUBUNIT PROTEIN UL10"/>
    <property type="match status" value="1"/>
</dbReference>
<evidence type="ECO:0000259" key="8">
    <source>
        <dbReference type="Pfam" id="PF17777"/>
    </source>
</evidence>
<comment type="similarity">
    <text evidence="1 6">Belongs to the universal ribosomal protein uL10 family.</text>
</comment>
<comment type="function">
    <text evidence="6">Forms part of the ribosomal stalk, playing a central role in the interaction of the ribosome with GTP-bound translation factors.</text>
</comment>
<dbReference type="InterPro" id="IPR043141">
    <property type="entry name" value="Ribosomal_uL10-like_sf"/>
</dbReference>
<evidence type="ECO:0000256" key="6">
    <source>
        <dbReference type="HAMAP-Rule" id="MF_00280"/>
    </source>
</evidence>
<dbReference type="FunFam" id="3.90.105.20:FF:000001">
    <property type="entry name" value="60S acidic ribosomal protein P0"/>
    <property type="match status" value="1"/>
</dbReference>
<evidence type="ECO:0000256" key="7">
    <source>
        <dbReference type="SAM" id="MobiDB-lite"/>
    </source>
</evidence>
<dbReference type="InterPro" id="IPR022909">
    <property type="entry name" value="Ribosomal_uL10_arc"/>
</dbReference>
<dbReference type="Pfam" id="PF00466">
    <property type="entry name" value="Ribosomal_L10"/>
    <property type="match status" value="1"/>
</dbReference>
<dbReference type="Gene3D" id="3.90.105.20">
    <property type="match status" value="1"/>
</dbReference>